<dbReference type="EMBL" id="JAHESD010000101">
    <property type="protein sequence ID" value="MBT1706337.1"/>
    <property type="molecule type" value="Genomic_DNA"/>
</dbReference>
<feature type="transmembrane region" description="Helical" evidence="1">
    <location>
        <begin position="34"/>
        <end position="55"/>
    </location>
</feature>
<keyword evidence="1" id="KW-0472">Membrane</keyword>
<keyword evidence="3" id="KW-1185">Reference proteome</keyword>
<dbReference type="RefSeq" id="WP_254157575.1">
    <property type="nucleotide sequence ID" value="NZ_JAHESD010000101.1"/>
</dbReference>
<evidence type="ECO:0000313" key="3">
    <source>
        <dbReference type="Proteomes" id="UP000772618"/>
    </source>
</evidence>
<organism evidence="2 3">
    <name type="scientific">Chryseosolibacter indicus</name>
    <dbReference type="NCBI Taxonomy" id="2782351"/>
    <lineage>
        <taxon>Bacteria</taxon>
        <taxon>Pseudomonadati</taxon>
        <taxon>Bacteroidota</taxon>
        <taxon>Cytophagia</taxon>
        <taxon>Cytophagales</taxon>
        <taxon>Chryseotaleaceae</taxon>
        <taxon>Chryseosolibacter</taxon>
    </lineage>
</organism>
<sequence>MLNRYKRKYKELEGRVIEKANGKFNKLSHPVKRWLVILFVIASTVICLGTIGGLFSSEESDLLRGQSITEPTNINPMTKNLKSESLIPLGKMKGEVDGEFDSFYVAVDKDARLFINRNISYGENAYEKSDAWKEITMNELKQYERSLHFIPLSQKSKGLKP</sequence>
<proteinExistence type="predicted"/>
<comment type="caution">
    <text evidence="2">The sequence shown here is derived from an EMBL/GenBank/DDBJ whole genome shotgun (WGS) entry which is preliminary data.</text>
</comment>
<protein>
    <submittedName>
        <fullName evidence="2">Uncharacterized protein</fullName>
    </submittedName>
</protein>
<gene>
    <name evidence="2" type="ORF">KK060_23870</name>
</gene>
<accession>A0ABS5VY55</accession>
<reference evidence="2 3" key="1">
    <citation type="submission" date="2021-05" db="EMBL/GenBank/DDBJ databases">
        <title>A Polyphasic approach of four new species of the genus Ohtaekwangia: Ohtaekwangia histidinii sp. nov., Ohtaekwangia cretensis sp. nov., Ohtaekwangia indiensis sp. nov., Ohtaekwangia reichenbachii sp. nov. from diverse environment.</title>
        <authorList>
            <person name="Octaviana S."/>
        </authorList>
    </citation>
    <scope>NUCLEOTIDE SEQUENCE [LARGE SCALE GENOMIC DNA]</scope>
    <source>
        <strain evidence="2 3">PWU20</strain>
    </source>
</reference>
<evidence type="ECO:0000256" key="1">
    <source>
        <dbReference type="SAM" id="Phobius"/>
    </source>
</evidence>
<keyword evidence="1" id="KW-1133">Transmembrane helix</keyword>
<evidence type="ECO:0000313" key="2">
    <source>
        <dbReference type="EMBL" id="MBT1706337.1"/>
    </source>
</evidence>
<name>A0ABS5VY55_9BACT</name>
<keyword evidence="1" id="KW-0812">Transmembrane</keyword>
<dbReference type="Proteomes" id="UP000772618">
    <property type="component" value="Unassembled WGS sequence"/>
</dbReference>